<dbReference type="GO" id="GO:0016922">
    <property type="term" value="F:nuclear receptor binding"/>
    <property type="evidence" value="ECO:0007669"/>
    <property type="project" value="TreeGrafter"/>
</dbReference>
<feature type="compositionally biased region" description="Low complexity" evidence="1">
    <location>
        <begin position="119"/>
        <end position="131"/>
    </location>
</feature>
<feature type="compositionally biased region" description="Low complexity" evidence="1">
    <location>
        <begin position="250"/>
        <end position="280"/>
    </location>
</feature>
<feature type="region of interest" description="Disordered" evidence="1">
    <location>
        <begin position="117"/>
        <end position="152"/>
    </location>
</feature>
<comment type="caution">
    <text evidence="2">The sequence shown here is derived from an EMBL/GenBank/DDBJ whole genome shotgun (WGS) entry which is preliminary data.</text>
</comment>
<dbReference type="OMA" id="EYISQQH"/>
<reference evidence="2 3" key="1">
    <citation type="journal article" date="2018" name="Nat. Ecol. Evol.">
        <title>Shark genomes provide insights into elasmobranch evolution and the origin of vertebrates.</title>
        <authorList>
            <person name="Hara Y"/>
            <person name="Yamaguchi K"/>
            <person name="Onimaru K"/>
            <person name="Kadota M"/>
            <person name="Koyanagi M"/>
            <person name="Keeley SD"/>
            <person name="Tatsumi K"/>
            <person name="Tanaka K"/>
            <person name="Motone F"/>
            <person name="Kageyama Y"/>
            <person name="Nozu R"/>
            <person name="Adachi N"/>
            <person name="Nishimura O"/>
            <person name="Nakagawa R"/>
            <person name="Tanegashima C"/>
            <person name="Kiyatake I"/>
            <person name="Matsumoto R"/>
            <person name="Murakumo K"/>
            <person name="Nishida K"/>
            <person name="Terakita A"/>
            <person name="Kuratani S"/>
            <person name="Sato K"/>
            <person name="Hyodo S Kuraku.S."/>
        </authorList>
    </citation>
    <scope>NUCLEOTIDE SEQUENCE [LARGE SCALE GENOMIC DNA]</scope>
</reference>
<keyword evidence="3" id="KW-1185">Reference proteome</keyword>
<dbReference type="PANTHER" id="PTHR10684">
    <property type="entry name" value="NUCLEAR RECEPTOR COACTIVATOR"/>
    <property type="match status" value="1"/>
</dbReference>
<dbReference type="AlphaFoldDB" id="A0A401Q9E6"/>
<evidence type="ECO:0000313" key="2">
    <source>
        <dbReference type="EMBL" id="GCB81937.1"/>
    </source>
</evidence>
<dbReference type="GO" id="GO:0032870">
    <property type="term" value="P:cellular response to hormone stimulus"/>
    <property type="evidence" value="ECO:0007669"/>
    <property type="project" value="TreeGrafter"/>
</dbReference>
<dbReference type="InterPro" id="IPR017426">
    <property type="entry name" value="Nuclear_rcpt_coactivator"/>
</dbReference>
<feature type="non-terminal residue" evidence="2">
    <location>
        <position position="1"/>
    </location>
</feature>
<evidence type="ECO:0000313" key="3">
    <source>
        <dbReference type="Proteomes" id="UP000288216"/>
    </source>
</evidence>
<feature type="region of interest" description="Disordered" evidence="1">
    <location>
        <begin position="248"/>
        <end position="280"/>
    </location>
</feature>
<feature type="compositionally biased region" description="Polar residues" evidence="1">
    <location>
        <begin position="132"/>
        <end position="142"/>
    </location>
</feature>
<dbReference type="EMBL" id="BFAA01020480">
    <property type="protein sequence ID" value="GCB81937.1"/>
    <property type="molecule type" value="Genomic_DNA"/>
</dbReference>
<dbReference type="STRING" id="75743.A0A401Q9E6"/>
<dbReference type="GO" id="GO:0005634">
    <property type="term" value="C:nucleus"/>
    <property type="evidence" value="ECO:0007669"/>
    <property type="project" value="InterPro"/>
</dbReference>
<dbReference type="GO" id="GO:0045944">
    <property type="term" value="P:positive regulation of transcription by RNA polymerase II"/>
    <property type="evidence" value="ECO:0007669"/>
    <property type="project" value="TreeGrafter"/>
</dbReference>
<name>A0A401Q9E6_SCYTO</name>
<accession>A0A401Q9E6</accession>
<dbReference type="Proteomes" id="UP000288216">
    <property type="component" value="Unassembled WGS sequence"/>
</dbReference>
<dbReference type="PANTHER" id="PTHR10684:SF1">
    <property type="entry name" value="NUCLEAR RECEPTOR COACTIVATOR 1"/>
    <property type="match status" value="1"/>
</dbReference>
<dbReference type="GO" id="GO:0003713">
    <property type="term" value="F:transcription coactivator activity"/>
    <property type="evidence" value="ECO:0007669"/>
    <property type="project" value="InterPro"/>
</dbReference>
<sequence>QGPLNAQMVAQRQREYISQQHRQWQMMQQDALLMGQHPPPINYPPSYSTAGSPPSSASSFTPLASSAAPLPNPCNSPHTGMPGHTGPQARARLMPHTQENISQYPASALSQQRDLSVAPSLSPNSPTLSTLVQPAQSSSIRQAPTAPRYETAEGKVWQRETLGNSSEYTQAGQEQPGSLSMYNNMNITVSMDSGPGSVRNLNQGSGQMHMGTMQLPSITSMCPERVQQVQVFADVQCTVNVVGGDNYLNQSGPMGSQKSQSSGQAAQNQQKSLLQQLLTE</sequence>
<evidence type="ECO:0000256" key="1">
    <source>
        <dbReference type="SAM" id="MobiDB-lite"/>
    </source>
</evidence>
<feature type="region of interest" description="Disordered" evidence="1">
    <location>
        <begin position="35"/>
        <end position="89"/>
    </location>
</feature>
<gene>
    <name evidence="2" type="ORF">scyTo_0021916</name>
</gene>
<organism evidence="2 3">
    <name type="scientific">Scyliorhinus torazame</name>
    <name type="common">Cloudy catshark</name>
    <name type="synonym">Catulus torazame</name>
    <dbReference type="NCBI Taxonomy" id="75743"/>
    <lineage>
        <taxon>Eukaryota</taxon>
        <taxon>Metazoa</taxon>
        <taxon>Chordata</taxon>
        <taxon>Craniata</taxon>
        <taxon>Vertebrata</taxon>
        <taxon>Chondrichthyes</taxon>
        <taxon>Elasmobranchii</taxon>
        <taxon>Galeomorphii</taxon>
        <taxon>Galeoidea</taxon>
        <taxon>Carcharhiniformes</taxon>
        <taxon>Scyliorhinidae</taxon>
        <taxon>Scyliorhinus</taxon>
    </lineage>
</organism>
<proteinExistence type="predicted"/>
<dbReference type="OrthoDB" id="10035882at2759"/>
<feature type="compositionally biased region" description="Low complexity" evidence="1">
    <location>
        <begin position="44"/>
        <end position="77"/>
    </location>
</feature>
<protein>
    <submittedName>
        <fullName evidence="2">Uncharacterized protein</fullName>
    </submittedName>
</protein>